<keyword evidence="3" id="KW-1185">Reference proteome</keyword>
<feature type="transmembrane region" description="Helical" evidence="1">
    <location>
        <begin position="588"/>
        <end position="608"/>
    </location>
</feature>
<evidence type="ECO:0000313" key="2">
    <source>
        <dbReference type="EMBL" id="QFR50206.1"/>
    </source>
</evidence>
<feature type="transmembrane region" description="Helical" evidence="1">
    <location>
        <begin position="564"/>
        <end position="581"/>
    </location>
</feature>
<feature type="transmembrane region" description="Helical" evidence="1">
    <location>
        <begin position="333"/>
        <end position="355"/>
    </location>
</feature>
<dbReference type="AlphaFoldDB" id="A0A5P8P3G9"/>
<keyword evidence="1" id="KW-0812">Transmembrane</keyword>
<dbReference type="Proteomes" id="UP000326944">
    <property type="component" value="Chromosome"/>
</dbReference>
<sequence>MKHLNILIFLLLGTITLLNLQNIKISTNFMDALFSKESTEIYQISQKLGSSSDILISTKGFDKKALDKLYKIKEDLLKLKAIDTVKISLLPSKEIREYIAKNYYLLSDFKNKKFSDDEIKNKLQKIYNEISTSVFYTPVDNSDPMGLFSFGKISNERYLKLKEHGYILKATTKIKLSQASKSRELYNQIHSITDKYPNTISFAPFYFLVENSAYIQADATDIITLSSILLLVLYFIILKNIKLFFHTVLALSSSAMLAVLISTSIYDEINIISLVFGISITTISIDYMFHYYFHDEFEAKKFIKQKKVFFGFLTTFGVFLIFSFIDIKLFAELSLFSVVSLASAYIIFSLAFPYLNIKSPHIKQKNTKLQSFNPLIVTTISILMLIYSTLFLEFDSDLKSLDYQNTKLKDISKKFNTSLGADKYQRLLLSASTKEKLLQKYEQVEQKHPSIKGIGNFIYSQNKCQDKLNTLKTYDFIQLNKKINSISTDIGFSNIFKNTYLNIQNTKCEMVLPDDIDFKIIKYQNKFYTLALIEKDDKISSDENLLILNMGEILSKNLDELKNTLLIFTIFSLIFVLGSLFGISKTKILYPLSYILFPVSVVLFTLSFYSQLNIMHMFALVILISIGIDYGIYMLDTSTHSQTTKAIRYAMLSTFAGFGVLIFSSVNSLHSIGYVISVGIMSIFVLLILKGKNENI</sequence>
<dbReference type="KEGG" id="sulg:FJR48_10880"/>
<keyword evidence="1" id="KW-0472">Membrane</keyword>
<evidence type="ECO:0000256" key="1">
    <source>
        <dbReference type="SAM" id="Phobius"/>
    </source>
</evidence>
<reference evidence="2 3" key="1">
    <citation type="submission" date="2019-09" db="EMBL/GenBank/DDBJ databases">
        <title>Sulfurimonas gotlandica sp. nov., a chemoautotrophic and psychrotolerant epsilonproteobacterium isolated from a pelagic redoxcline, and an emended description of the genus Sulfurimonas.</title>
        <authorList>
            <person name="Wang S."/>
            <person name="Jiang L."/>
            <person name="Shao S."/>
        </authorList>
    </citation>
    <scope>NUCLEOTIDE SEQUENCE [LARGE SCALE GENOMIC DNA]</scope>
    <source>
        <strain evidence="2 3">GYSZ_1</strain>
    </source>
</reference>
<feature type="transmembrane region" description="Helical" evidence="1">
    <location>
        <begin position="219"/>
        <end position="237"/>
    </location>
</feature>
<name>A0A5P8P3G9_9BACT</name>
<evidence type="ECO:0000313" key="3">
    <source>
        <dbReference type="Proteomes" id="UP000326944"/>
    </source>
</evidence>
<keyword evidence="1" id="KW-1133">Transmembrane helix</keyword>
<feature type="transmembrane region" description="Helical" evidence="1">
    <location>
        <begin position="271"/>
        <end position="289"/>
    </location>
</feature>
<proteinExistence type="predicted"/>
<dbReference type="EMBL" id="CP043617">
    <property type="protein sequence ID" value="QFR50206.1"/>
    <property type="molecule type" value="Genomic_DNA"/>
</dbReference>
<dbReference type="RefSeq" id="WP_152308154.1">
    <property type="nucleotide sequence ID" value="NZ_CP043617.1"/>
</dbReference>
<feature type="transmembrane region" description="Helical" evidence="1">
    <location>
        <begin position="614"/>
        <end position="635"/>
    </location>
</feature>
<feature type="transmembrane region" description="Helical" evidence="1">
    <location>
        <begin position="309"/>
        <end position="327"/>
    </location>
</feature>
<feature type="transmembrane region" description="Helical" evidence="1">
    <location>
        <begin position="647"/>
        <end position="666"/>
    </location>
</feature>
<evidence type="ECO:0008006" key="4">
    <source>
        <dbReference type="Google" id="ProtNLM"/>
    </source>
</evidence>
<dbReference type="SUPFAM" id="SSF82866">
    <property type="entry name" value="Multidrug efflux transporter AcrB transmembrane domain"/>
    <property type="match status" value="2"/>
</dbReference>
<gene>
    <name evidence="2" type="ORF">FJR48_10880</name>
</gene>
<protein>
    <recommendedName>
        <fullName evidence="4">Membrane transport protein MMPL domain-containing protein</fullName>
    </recommendedName>
</protein>
<feature type="transmembrane region" description="Helical" evidence="1">
    <location>
        <begin position="672"/>
        <end position="689"/>
    </location>
</feature>
<feature type="transmembrane region" description="Helical" evidence="1">
    <location>
        <begin position="244"/>
        <end position="265"/>
    </location>
</feature>
<feature type="transmembrane region" description="Helical" evidence="1">
    <location>
        <begin position="375"/>
        <end position="392"/>
    </location>
</feature>
<dbReference type="OrthoDB" id="5337472at2"/>
<dbReference type="Gene3D" id="1.20.1640.10">
    <property type="entry name" value="Multidrug efflux transporter AcrB transmembrane domain"/>
    <property type="match status" value="1"/>
</dbReference>
<accession>A0A5P8P3G9</accession>
<organism evidence="2 3">
    <name type="scientific">Sulfurimonas lithotrophica</name>
    <dbReference type="NCBI Taxonomy" id="2590022"/>
    <lineage>
        <taxon>Bacteria</taxon>
        <taxon>Pseudomonadati</taxon>
        <taxon>Campylobacterota</taxon>
        <taxon>Epsilonproteobacteria</taxon>
        <taxon>Campylobacterales</taxon>
        <taxon>Sulfurimonadaceae</taxon>
        <taxon>Sulfurimonas</taxon>
    </lineage>
</organism>